<dbReference type="EMBL" id="AE016879">
    <property type="protein sequence ID" value="AAP24222.1"/>
    <property type="molecule type" value="Genomic_DNA"/>
</dbReference>
<feature type="region of interest" description="Disordered" evidence="1">
    <location>
        <begin position="24"/>
        <end position="63"/>
    </location>
</feature>
<sequence>MSKKLLSLFSAVIVAAFVITGCGQSDTTNKEQKENAAKENKTEKTDTTKENKPEEKNPKTRKLKIKRRKIPLLAPAIILNLFPTWKKKQAEKQKFFLKIRNHKSINLKMFQYR</sequence>
<dbReference type="PROSITE" id="PS51257">
    <property type="entry name" value="PROKAR_LIPOPROTEIN"/>
    <property type="match status" value="1"/>
</dbReference>
<evidence type="ECO:0000256" key="1">
    <source>
        <dbReference type="SAM" id="MobiDB-lite"/>
    </source>
</evidence>
<dbReference type="AlphaFoldDB" id="A0A0F7R342"/>
<dbReference type="KEGG" id="ban:BA_0171"/>
<evidence type="ECO:0000313" key="2">
    <source>
        <dbReference type="EMBL" id="AAP24222.1"/>
    </source>
</evidence>
<evidence type="ECO:0000313" key="3">
    <source>
        <dbReference type="Proteomes" id="UP000000427"/>
    </source>
</evidence>
<dbReference type="Proteomes" id="UP000000427">
    <property type="component" value="Chromosome"/>
</dbReference>
<proteinExistence type="predicted"/>
<reference evidence="2 3" key="1">
    <citation type="journal article" date="2003" name="Nature">
        <title>The genome sequence of Bacillus anthracis Ames and comparison to closely related bacteria.</title>
        <authorList>
            <person name="Read T.D."/>
            <person name="Peterson S.N."/>
            <person name="Tourasse N."/>
            <person name="Baillie L.W."/>
            <person name="Paulsen I.T."/>
            <person name="Nelson K.E."/>
            <person name="Tettelin H."/>
            <person name="Fouts D.E."/>
            <person name="Eisen J.A."/>
            <person name="Gill S.R."/>
            <person name="Holtzapple E.K."/>
            <person name="Okstad O.A."/>
            <person name="Helgason E."/>
            <person name="Rilstone J."/>
            <person name="Wu M."/>
            <person name="Kolonay J.F."/>
            <person name="Beanan M.J."/>
            <person name="Dodson R.J."/>
            <person name="Brinkac L.M."/>
            <person name="Gwinn M."/>
            <person name="DeBoy R.T."/>
            <person name="Madpu R."/>
            <person name="Daugherty S.C."/>
            <person name="Durkin A.S."/>
            <person name="Haft D.H."/>
            <person name="Nelson W.C."/>
            <person name="Peterson J.D."/>
            <person name="Pop M."/>
            <person name="Khouri H.M."/>
            <person name="Radune D."/>
            <person name="Benton J.L."/>
            <person name="Mahamoud Y."/>
            <person name="Jiang L."/>
            <person name="Hance I.R."/>
            <person name="Weidman J.F."/>
            <person name="Berry K.J."/>
            <person name="Plaut R.D."/>
            <person name="Wolf A.M."/>
            <person name="Watkins K.L."/>
            <person name="Nierman W.C."/>
            <person name="Hazen A."/>
            <person name="Cline R."/>
            <person name="Redmond C."/>
            <person name="Thwaite J.E."/>
            <person name="White O."/>
            <person name="Salzberg S.L."/>
            <person name="Thomason B."/>
            <person name="Friedlander A.M."/>
            <person name="Koehler T.M."/>
            <person name="Hanna P.C."/>
            <person name="Kolsto A.B."/>
            <person name="Fraser C.M."/>
        </authorList>
    </citation>
    <scope>NUCLEOTIDE SEQUENCE [LARGE SCALE GENOMIC DNA]</scope>
    <source>
        <strain evidence="3">Ames / isolate Porton</strain>
    </source>
</reference>
<accession>A0A0F7R342</accession>
<name>A0A0F7R342_BACAN</name>
<keyword evidence="2" id="KW-0449">Lipoprotein</keyword>
<protein>
    <submittedName>
        <fullName evidence="2">Lipoprotein</fullName>
    </submittedName>
</protein>
<gene>
    <name evidence="2" type="ordered locus">BA_0171</name>
</gene>
<feature type="compositionally biased region" description="Basic and acidic residues" evidence="1">
    <location>
        <begin position="28"/>
        <end position="58"/>
    </location>
</feature>
<organism evidence="2 3">
    <name type="scientific">Bacillus anthracis</name>
    <name type="common">anthrax bacterium</name>
    <dbReference type="NCBI Taxonomy" id="1392"/>
    <lineage>
        <taxon>Bacteria</taxon>
        <taxon>Bacillati</taxon>
        <taxon>Bacillota</taxon>
        <taxon>Bacilli</taxon>
        <taxon>Bacillales</taxon>
        <taxon>Bacillaceae</taxon>
        <taxon>Bacillus</taxon>
        <taxon>Bacillus cereus group</taxon>
    </lineage>
</organism>